<dbReference type="EC" id="2.7.1.26" evidence="14"/>
<reference evidence="17" key="1">
    <citation type="journal article" date="2010" name="Stand. Genomic Sci.">
        <title>Complete genome sequence of Syntrophothermus lipocalidus type strain (TGB-C1T).</title>
        <authorList>
            <consortium name="US DOE Joint Genome Institute (JGI-PGF)"/>
            <person name="Djao O."/>
            <person name="Zhang X."/>
            <person name="Lucas S."/>
            <person name="Lapidus A."/>
            <person name="Glavina Del Rio T."/>
            <person name="Nolan M."/>
            <person name="Tice H."/>
            <person name="Cheng J."/>
            <person name="Han C."/>
            <person name="Tapia R."/>
            <person name="Goodwin L."/>
            <person name="Pitluck S."/>
            <person name="Liolios K."/>
            <person name="Ivanova N."/>
            <person name="Mavromatis K."/>
            <person name="Mikhailova N."/>
            <person name="Ovchinnikova G."/>
            <person name="Pati A."/>
            <person name="Brambilla E."/>
            <person name="Chen A."/>
            <person name="Palaniappan K."/>
            <person name="Land M."/>
            <person name="Hauser L."/>
            <person name="Chang Y."/>
            <person name="Jeffries C."/>
            <person name="Rohde M."/>
            <person name="Sikorski J."/>
            <person name="Spring S."/>
            <person name="Goker M."/>
            <person name="Detter J."/>
            <person name="Woyke T."/>
            <person name="Bristow J."/>
            <person name="Eisen J."/>
            <person name="Markowitz V."/>
            <person name="Hugenholtz P."/>
            <person name="Kyrpides N."/>
            <person name="Klenk H."/>
        </authorList>
    </citation>
    <scope>NUCLEOTIDE SEQUENCE [LARGE SCALE GENOMIC DNA]</scope>
    <source>
        <strain evidence="17">DSM 12680 / TGB-C1</strain>
    </source>
</reference>
<evidence type="ECO:0000256" key="10">
    <source>
        <dbReference type="ARBA" id="ARBA00022840"/>
    </source>
</evidence>
<keyword evidence="8 14" id="KW-0418">Kinase</keyword>
<evidence type="ECO:0000256" key="1">
    <source>
        <dbReference type="ARBA" id="ARBA00004726"/>
    </source>
</evidence>
<accession>D7CM51</accession>
<protein>
    <recommendedName>
        <fullName evidence="14">Riboflavin biosynthesis protein</fullName>
    </recommendedName>
    <domain>
        <recommendedName>
            <fullName evidence="14">Riboflavin kinase</fullName>
            <ecNumber evidence="14">2.7.1.26</ecNumber>
        </recommendedName>
        <alternativeName>
            <fullName evidence="14">Flavokinase</fullName>
        </alternativeName>
    </domain>
    <domain>
        <recommendedName>
            <fullName evidence="14">FMN adenylyltransferase</fullName>
            <ecNumber evidence="14">2.7.7.2</ecNumber>
        </recommendedName>
        <alternativeName>
            <fullName evidence="14">FAD pyrophosphorylase</fullName>
        </alternativeName>
        <alternativeName>
            <fullName evidence="14">FAD synthase</fullName>
        </alternativeName>
    </domain>
</protein>
<keyword evidence="11" id="KW-0511">Multifunctional enzyme</keyword>
<dbReference type="InterPro" id="IPR023465">
    <property type="entry name" value="Riboflavin_kinase_dom_sf"/>
</dbReference>
<evidence type="ECO:0000256" key="8">
    <source>
        <dbReference type="ARBA" id="ARBA00022777"/>
    </source>
</evidence>
<dbReference type="SUPFAM" id="SSF52374">
    <property type="entry name" value="Nucleotidylyl transferase"/>
    <property type="match status" value="1"/>
</dbReference>
<keyword evidence="4 14" id="KW-0288">FMN</keyword>
<dbReference type="InterPro" id="IPR014729">
    <property type="entry name" value="Rossmann-like_a/b/a_fold"/>
</dbReference>
<sequence>MRIIKGLENYHKGRPLSLALGNFDGVHLGHQKLIKLNIRDAKERGTIAAALIFEPHPLRVLYPERTPRMLISTSRKIELFTLLGLEMVIQTPFTLEIARLIPEYFARHVLHETLGVASVSVGFNYTFGHKGAGTPETLKHLGEEIGFAVNVVPPVMVGEQVVSSTLVRQALEAGDIDWAYKLLGYWPMLEGEVIEGERRGGKIGFPTANLKIDEDLIVPGEGVYAAKALVRGEVHNAVVNIGKKPTFHNTYPVTVEAYILDFHRIIYGETIRLYFLKRIRGEMKFSGAEQLVAQIHQDVTQAQRVLADTRFRAF</sequence>
<dbReference type="CDD" id="cd02064">
    <property type="entry name" value="FAD_synthetase_N"/>
    <property type="match status" value="1"/>
</dbReference>
<dbReference type="PANTHER" id="PTHR22749:SF6">
    <property type="entry name" value="RIBOFLAVIN KINASE"/>
    <property type="match status" value="1"/>
</dbReference>
<comment type="catalytic activity">
    <reaction evidence="12 14">
        <text>riboflavin + ATP = FMN + ADP + H(+)</text>
        <dbReference type="Rhea" id="RHEA:14357"/>
        <dbReference type="ChEBI" id="CHEBI:15378"/>
        <dbReference type="ChEBI" id="CHEBI:30616"/>
        <dbReference type="ChEBI" id="CHEBI:57986"/>
        <dbReference type="ChEBI" id="CHEBI:58210"/>
        <dbReference type="ChEBI" id="CHEBI:456216"/>
        <dbReference type="EC" id="2.7.1.26"/>
    </reaction>
</comment>
<evidence type="ECO:0000259" key="15">
    <source>
        <dbReference type="SMART" id="SM00904"/>
    </source>
</evidence>
<dbReference type="GO" id="GO:0009231">
    <property type="term" value="P:riboflavin biosynthetic process"/>
    <property type="evidence" value="ECO:0007669"/>
    <property type="project" value="InterPro"/>
</dbReference>
<dbReference type="NCBIfam" id="TIGR00083">
    <property type="entry name" value="ribF"/>
    <property type="match status" value="1"/>
</dbReference>
<dbReference type="eggNOG" id="COG0196">
    <property type="taxonomic scope" value="Bacteria"/>
</dbReference>
<evidence type="ECO:0000256" key="11">
    <source>
        <dbReference type="ARBA" id="ARBA00023268"/>
    </source>
</evidence>
<gene>
    <name evidence="16" type="ordered locus">Slip_1007</name>
</gene>
<dbReference type="Proteomes" id="UP000000378">
    <property type="component" value="Chromosome"/>
</dbReference>
<dbReference type="STRING" id="643648.Slip_1007"/>
<keyword evidence="5 14" id="KW-0808">Transferase</keyword>
<evidence type="ECO:0000256" key="6">
    <source>
        <dbReference type="ARBA" id="ARBA00022695"/>
    </source>
</evidence>
<comment type="similarity">
    <text evidence="14">Belongs to the ribF family.</text>
</comment>
<dbReference type="AlphaFoldDB" id="D7CM51"/>
<evidence type="ECO:0000256" key="12">
    <source>
        <dbReference type="ARBA" id="ARBA00047880"/>
    </source>
</evidence>
<feature type="domain" description="Riboflavin kinase" evidence="15">
    <location>
        <begin position="182"/>
        <end position="307"/>
    </location>
</feature>
<dbReference type="KEGG" id="slp:Slip_1007"/>
<dbReference type="InterPro" id="IPR015864">
    <property type="entry name" value="FAD_synthase"/>
</dbReference>
<dbReference type="SUPFAM" id="SSF82114">
    <property type="entry name" value="Riboflavin kinase-like"/>
    <property type="match status" value="1"/>
</dbReference>
<dbReference type="EMBL" id="CP002048">
    <property type="protein sequence ID" value="ADI01786.1"/>
    <property type="molecule type" value="Genomic_DNA"/>
</dbReference>
<keyword evidence="17" id="KW-1185">Reference proteome</keyword>
<dbReference type="GO" id="GO:0008531">
    <property type="term" value="F:riboflavin kinase activity"/>
    <property type="evidence" value="ECO:0007669"/>
    <property type="project" value="UniProtKB-UniRule"/>
</dbReference>
<dbReference type="RefSeq" id="WP_013175188.1">
    <property type="nucleotide sequence ID" value="NC_014220.1"/>
</dbReference>
<dbReference type="GO" id="GO:0003919">
    <property type="term" value="F:FMN adenylyltransferase activity"/>
    <property type="evidence" value="ECO:0007669"/>
    <property type="project" value="UniProtKB-UniRule"/>
</dbReference>
<dbReference type="GO" id="GO:0009398">
    <property type="term" value="P:FMN biosynthetic process"/>
    <property type="evidence" value="ECO:0007669"/>
    <property type="project" value="UniProtKB-UniRule"/>
</dbReference>
<dbReference type="NCBIfam" id="NF004162">
    <property type="entry name" value="PRK05627.1-5"/>
    <property type="match status" value="1"/>
</dbReference>
<dbReference type="Gene3D" id="3.40.50.620">
    <property type="entry name" value="HUPs"/>
    <property type="match status" value="1"/>
</dbReference>
<dbReference type="SMART" id="SM00904">
    <property type="entry name" value="Flavokinase"/>
    <property type="match status" value="1"/>
</dbReference>
<dbReference type="NCBIfam" id="NF004160">
    <property type="entry name" value="PRK05627.1-3"/>
    <property type="match status" value="1"/>
</dbReference>
<dbReference type="PIRSF" id="PIRSF004491">
    <property type="entry name" value="FAD_Synth"/>
    <property type="match status" value="1"/>
</dbReference>
<dbReference type="InterPro" id="IPR002606">
    <property type="entry name" value="Riboflavin_kinase_bac"/>
</dbReference>
<dbReference type="Pfam" id="PF06574">
    <property type="entry name" value="FAD_syn"/>
    <property type="match status" value="1"/>
</dbReference>
<dbReference type="OrthoDB" id="9803667at2"/>
<evidence type="ECO:0000256" key="2">
    <source>
        <dbReference type="ARBA" id="ARBA00005201"/>
    </source>
</evidence>
<evidence type="ECO:0000313" key="16">
    <source>
        <dbReference type="EMBL" id="ADI01786.1"/>
    </source>
</evidence>
<dbReference type="InterPro" id="IPR015865">
    <property type="entry name" value="Riboflavin_kinase_bac/euk"/>
</dbReference>
<reference evidence="16 17" key="2">
    <citation type="journal article" date="2010" name="Stand. Genomic Sci.">
        <title>Complete genome sequence of Syntrophothermus lipocalidus type strain (TGB-C1).</title>
        <authorList>
            <person name="Djao O.D."/>
            <person name="Zhang X."/>
            <person name="Lucas S."/>
            <person name="Lapidus A."/>
            <person name="Del Rio T.G."/>
            <person name="Nolan M."/>
            <person name="Tice H."/>
            <person name="Cheng J.F."/>
            <person name="Han C."/>
            <person name="Tapia R."/>
            <person name="Goodwin L."/>
            <person name="Pitluck S."/>
            <person name="Liolios K."/>
            <person name="Ivanova N."/>
            <person name="Mavromatis K."/>
            <person name="Mikhailova N."/>
            <person name="Ovchinnikova G."/>
            <person name="Pati A."/>
            <person name="Brambilla E."/>
            <person name="Chen A."/>
            <person name="Palaniappan K."/>
            <person name="Land M."/>
            <person name="Hauser L."/>
            <person name="Chang Y.J."/>
            <person name="Jeffries C.D."/>
            <person name="Rohde M."/>
            <person name="Sikorski J."/>
            <person name="Spring S."/>
            <person name="Goker M."/>
            <person name="Detter J.C."/>
            <person name="Woyke T."/>
            <person name="Bristow J."/>
            <person name="Eisen J.A."/>
            <person name="Markowitz V."/>
            <person name="Hugenholtz P."/>
            <person name="Kyrpides N.C."/>
            <person name="Klenk H.P."/>
        </authorList>
    </citation>
    <scope>NUCLEOTIDE SEQUENCE [LARGE SCALE GENOMIC DNA]</scope>
    <source>
        <strain evidence="17">DSM 12680 / TGB-C1</strain>
    </source>
</reference>
<dbReference type="HOGENOM" id="CLU_048437_0_2_9"/>
<organism evidence="16 17">
    <name type="scientific">Syntrophothermus lipocalidus (strain DSM 12680 / TGB-C1)</name>
    <dbReference type="NCBI Taxonomy" id="643648"/>
    <lineage>
        <taxon>Bacteria</taxon>
        <taxon>Bacillati</taxon>
        <taxon>Bacillota</taxon>
        <taxon>Clostridia</taxon>
        <taxon>Eubacteriales</taxon>
        <taxon>Syntrophomonadaceae</taxon>
        <taxon>Syntrophothermus</taxon>
    </lineage>
</organism>
<keyword evidence="7 14" id="KW-0547">Nucleotide-binding</keyword>
<evidence type="ECO:0000256" key="5">
    <source>
        <dbReference type="ARBA" id="ARBA00022679"/>
    </source>
</evidence>
<name>D7CM51_SYNLT</name>
<dbReference type="PANTHER" id="PTHR22749">
    <property type="entry name" value="RIBOFLAVIN KINASE/FMN ADENYLYLTRANSFERASE"/>
    <property type="match status" value="1"/>
</dbReference>
<comment type="pathway">
    <text evidence="1 14">Cofactor biosynthesis; FAD biosynthesis; FAD from FMN: step 1/1.</text>
</comment>
<evidence type="ECO:0000256" key="4">
    <source>
        <dbReference type="ARBA" id="ARBA00022643"/>
    </source>
</evidence>
<evidence type="ECO:0000256" key="9">
    <source>
        <dbReference type="ARBA" id="ARBA00022827"/>
    </source>
</evidence>
<evidence type="ECO:0000256" key="7">
    <source>
        <dbReference type="ARBA" id="ARBA00022741"/>
    </source>
</evidence>
<keyword evidence="3 14" id="KW-0285">Flavoprotein</keyword>
<dbReference type="UniPathway" id="UPA00276">
    <property type="reaction ID" value="UER00406"/>
</dbReference>
<dbReference type="Pfam" id="PF01687">
    <property type="entry name" value="Flavokinase"/>
    <property type="match status" value="1"/>
</dbReference>
<dbReference type="Gene3D" id="2.40.30.30">
    <property type="entry name" value="Riboflavin kinase-like"/>
    <property type="match status" value="1"/>
</dbReference>
<evidence type="ECO:0000256" key="3">
    <source>
        <dbReference type="ARBA" id="ARBA00022630"/>
    </source>
</evidence>
<keyword evidence="6 14" id="KW-0548">Nucleotidyltransferase</keyword>
<evidence type="ECO:0000313" key="17">
    <source>
        <dbReference type="Proteomes" id="UP000000378"/>
    </source>
</evidence>
<dbReference type="InterPro" id="IPR023468">
    <property type="entry name" value="Riboflavin_kinase"/>
</dbReference>
<comment type="pathway">
    <text evidence="2 14">Cofactor biosynthesis; FMN biosynthesis; FMN from riboflavin (ATP route): step 1/1.</text>
</comment>
<keyword evidence="10 14" id="KW-0067">ATP-binding</keyword>
<evidence type="ECO:0000256" key="13">
    <source>
        <dbReference type="ARBA" id="ARBA00049494"/>
    </source>
</evidence>
<comment type="catalytic activity">
    <reaction evidence="13 14">
        <text>FMN + ATP + H(+) = FAD + diphosphate</text>
        <dbReference type="Rhea" id="RHEA:17237"/>
        <dbReference type="ChEBI" id="CHEBI:15378"/>
        <dbReference type="ChEBI" id="CHEBI:30616"/>
        <dbReference type="ChEBI" id="CHEBI:33019"/>
        <dbReference type="ChEBI" id="CHEBI:57692"/>
        <dbReference type="ChEBI" id="CHEBI:58210"/>
        <dbReference type="EC" id="2.7.7.2"/>
    </reaction>
</comment>
<dbReference type="GO" id="GO:0006747">
    <property type="term" value="P:FAD biosynthetic process"/>
    <property type="evidence" value="ECO:0007669"/>
    <property type="project" value="UniProtKB-UniRule"/>
</dbReference>
<dbReference type="EC" id="2.7.7.2" evidence="14"/>
<dbReference type="FunFam" id="3.40.50.620:FF:000021">
    <property type="entry name" value="Riboflavin biosynthesis protein"/>
    <property type="match status" value="1"/>
</dbReference>
<evidence type="ECO:0000256" key="14">
    <source>
        <dbReference type="PIRNR" id="PIRNR004491"/>
    </source>
</evidence>
<dbReference type="UniPathway" id="UPA00277">
    <property type="reaction ID" value="UER00407"/>
</dbReference>
<proteinExistence type="inferred from homology"/>
<dbReference type="GO" id="GO:0005524">
    <property type="term" value="F:ATP binding"/>
    <property type="evidence" value="ECO:0007669"/>
    <property type="project" value="UniProtKB-UniRule"/>
</dbReference>
<keyword evidence="9 14" id="KW-0274">FAD</keyword>